<dbReference type="Proteomes" id="UP000000305">
    <property type="component" value="Unassembled WGS sequence"/>
</dbReference>
<dbReference type="EMBL" id="GL732623">
    <property type="protein sequence ID" value="EFX70277.1"/>
    <property type="molecule type" value="Genomic_DNA"/>
</dbReference>
<feature type="region of interest" description="Disordered" evidence="1">
    <location>
        <begin position="17"/>
        <end position="91"/>
    </location>
</feature>
<proteinExistence type="predicted"/>
<dbReference type="KEGG" id="dpx:DAPPUDRAFT_257308"/>
<evidence type="ECO:0000313" key="3">
    <source>
        <dbReference type="Proteomes" id="UP000000305"/>
    </source>
</evidence>
<dbReference type="AlphaFoldDB" id="E9HDB5"/>
<dbReference type="HOGENOM" id="CLU_2429262_0_0_1"/>
<protein>
    <submittedName>
        <fullName evidence="2">Uncharacterized protein</fullName>
    </submittedName>
</protein>
<dbReference type="InParanoid" id="E9HDB5"/>
<gene>
    <name evidence="2" type="ORF">DAPPUDRAFT_257308</name>
</gene>
<evidence type="ECO:0000256" key="1">
    <source>
        <dbReference type="SAM" id="MobiDB-lite"/>
    </source>
</evidence>
<accession>E9HDB5</accession>
<reference evidence="2 3" key="1">
    <citation type="journal article" date="2011" name="Science">
        <title>The ecoresponsive genome of Daphnia pulex.</title>
        <authorList>
            <person name="Colbourne J.K."/>
            <person name="Pfrender M.E."/>
            <person name="Gilbert D."/>
            <person name="Thomas W.K."/>
            <person name="Tucker A."/>
            <person name="Oakley T.H."/>
            <person name="Tokishita S."/>
            <person name="Aerts A."/>
            <person name="Arnold G.J."/>
            <person name="Basu M.K."/>
            <person name="Bauer D.J."/>
            <person name="Caceres C.E."/>
            <person name="Carmel L."/>
            <person name="Casola C."/>
            <person name="Choi J.H."/>
            <person name="Detter J.C."/>
            <person name="Dong Q."/>
            <person name="Dusheyko S."/>
            <person name="Eads B.D."/>
            <person name="Frohlich T."/>
            <person name="Geiler-Samerotte K.A."/>
            <person name="Gerlach D."/>
            <person name="Hatcher P."/>
            <person name="Jogdeo S."/>
            <person name="Krijgsveld J."/>
            <person name="Kriventseva E.V."/>
            <person name="Kultz D."/>
            <person name="Laforsch C."/>
            <person name="Lindquist E."/>
            <person name="Lopez J."/>
            <person name="Manak J.R."/>
            <person name="Muller J."/>
            <person name="Pangilinan J."/>
            <person name="Patwardhan R.P."/>
            <person name="Pitluck S."/>
            <person name="Pritham E.J."/>
            <person name="Rechtsteiner A."/>
            <person name="Rho M."/>
            <person name="Rogozin I.B."/>
            <person name="Sakarya O."/>
            <person name="Salamov A."/>
            <person name="Schaack S."/>
            <person name="Shapiro H."/>
            <person name="Shiga Y."/>
            <person name="Skalitzky C."/>
            <person name="Smith Z."/>
            <person name="Souvorov A."/>
            <person name="Sung W."/>
            <person name="Tang Z."/>
            <person name="Tsuchiya D."/>
            <person name="Tu H."/>
            <person name="Vos H."/>
            <person name="Wang M."/>
            <person name="Wolf Y.I."/>
            <person name="Yamagata H."/>
            <person name="Yamada T."/>
            <person name="Ye Y."/>
            <person name="Shaw J.R."/>
            <person name="Andrews J."/>
            <person name="Crease T.J."/>
            <person name="Tang H."/>
            <person name="Lucas S.M."/>
            <person name="Robertson H.M."/>
            <person name="Bork P."/>
            <person name="Koonin E.V."/>
            <person name="Zdobnov E.M."/>
            <person name="Grigoriev I.V."/>
            <person name="Lynch M."/>
            <person name="Boore J.L."/>
        </authorList>
    </citation>
    <scope>NUCLEOTIDE SEQUENCE [LARGE SCALE GENOMIC DNA]</scope>
</reference>
<sequence length="91" mass="10121">MTLSSCQTRNDASLLYRVSLNSHPTPPHHTTSPLNARWQNGFCSTTTTRKPQLTDSSTAAELSSQRSLREADHHHPTTHSPTAEQKLKSNK</sequence>
<feature type="compositionally biased region" description="Low complexity" evidence="1">
    <location>
        <begin position="19"/>
        <end position="35"/>
    </location>
</feature>
<feature type="compositionally biased region" description="Polar residues" evidence="1">
    <location>
        <begin position="37"/>
        <end position="66"/>
    </location>
</feature>
<organism evidence="2 3">
    <name type="scientific">Daphnia pulex</name>
    <name type="common">Water flea</name>
    <dbReference type="NCBI Taxonomy" id="6669"/>
    <lineage>
        <taxon>Eukaryota</taxon>
        <taxon>Metazoa</taxon>
        <taxon>Ecdysozoa</taxon>
        <taxon>Arthropoda</taxon>
        <taxon>Crustacea</taxon>
        <taxon>Branchiopoda</taxon>
        <taxon>Diplostraca</taxon>
        <taxon>Cladocera</taxon>
        <taxon>Anomopoda</taxon>
        <taxon>Daphniidae</taxon>
        <taxon>Daphnia</taxon>
    </lineage>
</organism>
<evidence type="ECO:0000313" key="2">
    <source>
        <dbReference type="EMBL" id="EFX70277.1"/>
    </source>
</evidence>
<name>E9HDB5_DAPPU</name>
<keyword evidence="3" id="KW-1185">Reference proteome</keyword>